<dbReference type="AlphaFoldDB" id="A0A5Q0TJU4"/>
<name>A0A5Q0TJU4_9VIBR</name>
<proteinExistence type="predicted"/>
<feature type="transmembrane region" description="Helical" evidence="1">
    <location>
        <begin position="16"/>
        <end position="33"/>
    </location>
</feature>
<sequence>MIRELDGLFDLISHGFWVYPAAIVAASSIIYALKQKQQTIETFCLFVQSHNFISMCLGMGVLFVFSRLFGMGSLWDGLMQAHPERAVKNVAEEGTEMLGYMVIFISCVSYLVDFSHQEIGEKLSQLQTHHHN</sequence>
<keyword evidence="1" id="KW-0812">Transmembrane</keyword>
<dbReference type="Proteomes" id="UP000348942">
    <property type="component" value="Chromosome 1"/>
</dbReference>
<evidence type="ECO:0008006" key="4">
    <source>
        <dbReference type="Google" id="ProtNLM"/>
    </source>
</evidence>
<dbReference type="EMBL" id="CP045699">
    <property type="protein sequence ID" value="QGA65739.1"/>
    <property type="molecule type" value="Genomic_DNA"/>
</dbReference>
<evidence type="ECO:0000313" key="2">
    <source>
        <dbReference type="EMBL" id="QGA65739.1"/>
    </source>
</evidence>
<dbReference type="RefSeq" id="WP_153447883.1">
    <property type="nucleotide sequence ID" value="NZ_CP045699.1"/>
</dbReference>
<keyword evidence="1" id="KW-1133">Transmembrane helix</keyword>
<feature type="transmembrane region" description="Helical" evidence="1">
    <location>
        <begin position="97"/>
        <end position="114"/>
    </location>
</feature>
<reference evidence="2 3" key="1">
    <citation type="submission" date="2019-10" db="EMBL/GenBank/DDBJ databases">
        <title>Vibrio sp. nov., isolated from Coralline algae surface.</title>
        <authorList>
            <person name="Geng Y."/>
            <person name="Zhang X."/>
        </authorList>
    </citation>
    <scope>NUCLEOTIDE SEQUENCE [LARGE SCALE GENOMIC DNA]</scope>
    <source>
        <strain evidence="2 3">SM1977</strain>
    </source>
</reference>
<feature type="transmembrane region" description="Helical" evidence="1">
    <location>
        <begin position="45"/>
        <end position="69"/>
    </location>
</feature>
<keyword evidence="1" id="KW-0472">Membrane</keyword>
<keyword evidence="3" id="KW-1185">Reference proteome</keyword>
<evidence type="ECO:0000313" key="3">
    <source>
        <dbReference type="Proteomes" id="UP000348942"/>
    </source>
</evidence>
<organism evidence="2 3">
    <name type="scientific">Vibrio algicola</name>
    <dbReference type="NCBI Taxonomy" id="2662262"/>
    <lineage>
        <taxon>Bacteria</taxon>
        <taxon>Pseudomonadati</taxon>
        <taxon>Pseudomonadota</taxon>
        <taxon>Gammaproteobacteria</taxon>
        <taxon>Vibrionales</taxon>
        <taxon>Vibrionaceae</taxon>
        <taxon>Vibrio</taxon>
    </lineage>
</organism>
<gene>
    <name evidence="2" type="ORF">GFB47_10255</name>
</gene>
<evidence type="ECO:0000256" key="1">
    <source>
        <dbReference type="SAM" id="Phobius"/>
    </source>
</evidence>
<protein>
    <recommendedName>
        <fullName evidence="4">MotA/TolQ/ExbB proton channel domain-containing protein</fullName>
    </recommendedName>
</protein>
<accession>A0A5Q0TJU4</accession>